<dbReference type="PANTHER" id="PTHR13387:SF9">
    <property type="entry name" value="PROTEIN HGH1 HOMOLOG"/>
    <property type="match status" value="1"/>
</dbReference>
<dbReference type="EMBL" id="FN653030">
    <property type="protein sequence ID" value="CBY18915.1"/>
    <property type="molecule type" value="Genomic_DNA"/>
</dbReference>
<dbReference type="Pfam" id="PF04064">
    <property type="entry name" value="DUF384"/>
    <property type="match status" value="1"/>
</dbReference>
<dbReference type="Pfam" id="PF04063">
    <property type="entry name" value="DUF383"/>
    <property type="match status" value="1"/>
</dbReference>
<dbReference type="Proteomes" id="UP000001307">
    <property type="component" value="Unassembled WGS sequence"/>
</dbReference>
<gene>
    <name evidence="5" type="ORF">GSOID_T00004333001</name>
</gene>
<feature type="domain" description="Protein HGH1 N-terminal" evidence="3">
    <location>
        <begin position="97"/>
        <end position="269"/>
    </location>
</feature>
<sequence length="311" mass="35405">MGEEMIDDLCSMFKKDVRADVRLTASNQLLSLTGSSEGRLFIRQNKKLLELILSNISETGRIQLDAVLELVNLTADEPLCEILIKQYDIIDTFVKNVTNVKSLHADKFCSILSNLTRNSRHAAMVYEKIETEGLNLLFGIYLKISYNSVGNTLDYLGQVLANLTQVPNGRMFFLDKEKLNIQKLLPFLSHESIVRRGAAAILVKNICFVSDDNNWLLGPSVDILPALMLPLAGGPEVANLDMDDMDKLPDDLQFLEETKQREEDADIRKMLVEAIHLLCNKKDDREFIREKNTYVILRELHKFEMSLEAER</sequence>
<dbReference type="InterPro" id="IPR016024">
    <property type="entry name" value="ARM-type_fold"/>
</dbReference>
<name>E4X8Y7_OIKDI</name>
<dbReference type="InParanoid" id="E4X8Y7"/>
<accession>E4X8Y7</accession>
<dbReference type="FunCoup" id="E4X8Y7">
    <property type="interactions" value="262"/>
</dbReference>
<dbReference type="AlphaFoldDB" id="E4X8Y7"/>
<evidence type="ECO:0000256" key="1">
    <source>
        <dbReference type="ARBA" id="ARBA00006712"/>
    </source>
</evidence>
<feature type="domain" description="Protein HGH1 C-terminal" evidence="4">
    <location>
        <begin position="274"/>
        <end position="304"/>
    </location>
</feature>
<dbReference type="SUPFAM" id="SSF48371">
    <property type="entry name" value="ARM repeat"/>
    <property type="match status" value="1"/>
</dbReference>
<reference evidence="5" key="1">
    <citation type="journal article" date="2010" name="Science">
        <title>Plasticity of animal genome architecture unmasked by rapid evolution of a pelagic tunicate.</title>
        <authorList>
            <person name="Denoeud F."/>
            <person name="Henriet S."/>
            <person name="Mungpakdee S."/>
            <person name="Aury J.M."/>
            <person name="Da Silva C."/>
            <person name="Brinkmann H."/>
            <person name="Mikhaleva J."/>
            <person name="Olsen L.C."/>
            <person name="Jubin C."/>
            <person name="Canestro C."/>
            <person name="Bouquet J.M."/>
            <person name="Danks G."/>
            <person name="Poulain J."/>
            <person name="Campsteijn C."/>
            <person name="Adamski M."/>
            <person name="Cross I."/>
            <person name="Yadetie F."/>
            <person name="Muffato M."/>
            <person name="Louis A."/>
            <person name="Butcher S."/>
            <person name="Tsagkogeorga G."/>
            <person name="Konrad A."/>
            <person name="Singh S."/>
            <person name="Jensen M.F."/>
            <person name="Cong E.H."/>
            <person name="Eikeseth-Otteraa H."/>
            <person name="Noel B."/>
            <person name="Anthouard V."/>
            <person name="Porcel B.M."/>
            <person name="Kachouri-Lafond R."/>
            <person name="Nishino A."/>
            <person name="Ugolini M."/>
            <person name="Chourrout P."/>
            <person name="Nishida H."/>
            <person name="Aasland R."/>
            <person name="Huzurbazar S."/>
            <person name="Westhof E."/>
            <person name="Delsuc F."/>
            <person name="Lehrach H."/>
            <person name="Reinhardt R."/>
            <person name="Weissenbach J."/>
            <person name="Roy S.W."/>
            <person name="Artiguenave F."/>
            <person name="Postlethwait J.H."/>
            <person name="Manak J.R."/>
            <person name="Thompson E.M."/>
            <person name="Jaillon O."/>
            <person name="Du Pasquier L."/>
            <person name="Boudinot P."/>
            <person name="Liberles D.A."/>
            <person name="Volff J.N."/>
            <person name="Philippe H."/>
            <person name="Lenhard B."/>
            <person name="Roest Crollius H."/>
            <person name="Wincker P."/>
            <person name="Chourrout D."/>
        </authorList>
    </citation>
    <scope>NUCLEOTIDE SEQUENCE [LARGE SCALE GENOMIC DNA]</scope>
</reference>
<dbReference type="InterPro" id="IPR011989">
    <property type="entry name" value="ARM-like"/>
</dbReference>
<organism evidence="5">
    <name type="scientific">Oikopleura dioica</name>
    <name type="common">Tunicate</name>
    <dbReference type="NCBI Taxonomy" id="34765"/>
    <lineage>
        <taxon>Eukaryota</taxon>
        <taxon>Metazoa</taxon>
        <taxon>Chordata</taxon>
        <taxon>Tunicata</taxon>
        <taxon>Appendicularia</taxon>
        <taxon>Copelata</taxon>
        <taxon>Oikopleuridae</taxon>
        <taxon>Oikopleura</taxon>
    </lineage>
</organism>
<proteinExistence type="inferred from homology"/>
<evidence type="ECO:0000313" key="5">
    <source>
        <dbReference type="EMBL" id="CBY18915.1"/>
    </source>
</evidence>
<dbReference type="InterPro" id="IPR039717">
    <property type="entry name" value="Hgh1"/>
</dbReference>
<evidence type="ECO:0000259" key="4">
    <source>
        <dbReference type="Pfam" id="PF04064"/>
    </source>
</evidence>
<dbReference type="Gene3D" id="1.25.10.10">
    <property type="entry name" value="Leucine-rich Repeat Variant"/>
    <property type="match status" value="1"/>
</dbReference>
<evidence type="ECO:0000313" key="6">
    <source>
        <dbReference type="Proteomes" id="UP000001307"/>
    </source>
</evidence>
<protein>
    <recommendedName>
        <fullName evidence="2">Protein HGH1 homolog</fullName>
    </recommendedName>
</protein>
<dbReference type="InterPro" id="IPR007205">
    <property type="entry name" value="Protein_HGH1_N"/>
</dbReference>
<dbReference type="PANTHER" id="PTHR13387">
    <property type="entry name" value="PROTEIN HGH1 HOMOLOG"/>
    <property type="match status" value="1"/>
</dbReference>
<keyword evidence="6" id="KW-1185">Reference proteome</keyword>
<comment type="similarity">
    <text evidence="1">Belongs to the HGH1 family.</text>
</comment>
<evidence type="ECO:0000256" key="2">
    <source>
        <dbReference type="ARBA" id="ARBA00014076"/>
    </source>
</evidence>
<dbReference type="OrthoDB" id="338814at2759"/>
<evidence type="ECO:0000259" key="3">
    <source>
        <dbReference type="Pfam" id="PF04063"/>
    </source>
</evidence>
<dbReference type="InterPro" id="IPR007206">
    <property type="entry name" value="Protein_HGH1_C"/>
</dbReference>